<evidence type="ECO:0000256" key="1">
    <source>
        <dbReference type="SAM" id="SignalP"/>
    </source>
</evidence>
<dbReference type="AlphaFoldDB" id="A0A0P1AUH7"/>
<proteinExistence type="predicted"/>
<dbReference type="Proteomes" id="UP000054928">
    <property type="component" value="Unassembled WGS sequence"/>
</dbReference>
<evidence type="ECO:0000313" key="2">
    <source>
        <dbReference type="EMBL" id="CEG45944.1"/>
    </source>
</evidence>
<protein>
    <submittedName>
        <fullName evidence="2">RxLR-like protein</fullName>
    </submittedName>
</protein>
<feature type="chain" id="PRO_5006058950" evidence="1">
    <location>
        <begin position="18"/>
        <end position="288"/>
    </location>
</feature>
<organism evidence="2 3">
    <name type="scientific">Plasmopara halstedii</name>
    <name type="common">Downy mildew of sunflower</name>
    <dbReference type="NCBI Taxonomy" id="4781"/>
    <lineage>
        <taxon>Eukaryota</taxon>
        <taxon>Sar</taxon>
        <taxon>Stramenopiles</taxon>
        <taxon>Oomycota</taxon>
        <taxon>Peronosporomycetes</taxon>
        <taxon>Peronosporales</taxon>
        <taxon>Peronosporaceae</taxon>
        <taxon>Plasmopara</taxon>
    </lineage>
</organism>
<feature type="signal peptide" evidence="1">
    <location>
        <begin position="1"/>
        <end position="17"/>
    </location>
</feature>
<dbReference type="EMBL" id="CCYD01001864">
    <property type="protein sequence ID" value="CEG45944.1"/>
    <property type="molecule type" value="Genomic_DNA"/>
</dbReference>
<keyword evidence="3" id="KW-1185">Reference proteome</keyword>
<evidence type="ECO:0000313" key="3">
    <source>
        <dbReference type="Proteomes" id="UP000054928"/>
    </source>
</evidence>
<accession>A0A0P1AUH7</accession>
<sequence length="288" mass="31408">MHLRLILFVASLSKCCADSSSPTELLAQSTNDEEIPVDVARNRTAQFLRGVRSGNEARTSEWIDAALSLGPSTMKSMENNAAEGTSAVSDNLMTLASALVNAEDNTAAIRAKSTAVKAKTTANRVKGTAFKAKATASRAKAARAKATASQAKAARAKATATVATVKPDATTGDIATWSSFLKHHHPISYTPSIVKAPENLSPNFNEDFRNIKKSVRKTLKSWWPYSQKKVFFEVCPPCKKFLAQKALEDEKKENLLKLLAFLEKNPGVKQVVVVYFFEIYELAYSNGF</sequence>
<name>A0A0P1AUH7_PLAHL</name>
<dbReference type="GeneID" id="36397331"/>
<reference evidence="3" key="1">
    <citation type="submission" date="2014-09" db="EMBL/GenBank/DDBJ databases">
        <authorList>
            <person name="Sharma Rahul"/>
            <person name="Thines Marco"/>
        </authorList>
    </citation>
    <scope>NUCLEOTIDE SEQUENCE [LARGE SCALE GENOMIC DNA]</scope>
</reference>
<dbReference type="RefSeq" id="XP_024582313.1">
    <property type="nucleotide sequence ID" value="XM_024716744.1"/>
</dbReference>
<keyword evidence="1" id="KW-0732">Signal</keyword>